<dbReference type="AlphaFoldDB" id="A0AAW0IJX0"/>
<gene>
    <name evidence="2" type="ORF">CFP56_002922</name>
</gene>
<dbReference type="EMBL" id="PKMF04001084">
    <property type="protein sequence ID" value="KAK7814604.1"/>
    <property type="molecule type" value="Genomic_DNA"/>
</dbReference>
<feature type="region of interest" description="Disordered" evidence="1">
    <location>
        <begin position="1"/>
        <end position="68"/>
    </location>
</feature>
<dbReference type="Proteomes" id="UP000237347">
    <property type="component" value="Unassembled WGS sequence"/>
</dbReference>
<organism evidence="2 3">
    <name type="scientific">Quercus suber</name>
    <name type="common">Cork oak</name>
    <dbReference type="NCBI Taxonomy" id="58331"/>
    <lineage>
        <taxon>Eukaryota</taxon>
        <taxon>Viridiplantae</taxon>
        <taxon>Streptophyta</taxon>
        <taxon>Embryophyta</taxon>
        <taxon>Tracheophyta</taxon>
        <taxon>Spermatophyta</taxon>
        <taxon>Magnoliopsida</taxon>
        <taxon>eudicotyledons</taxon>
        <taxon>Gunneridae</taxon>
        <taxon>Pentapetalae</taxon>
        <taxon>rosids</taxon>
        <taxon>fabids</taxon>
        <taxon>Fagales</taxon>
        <taxon>Fagaceae</taxon>
        <taxon>Quercus</taxon>
    </lineage>
</organism>
<feature type="compositionally biased region" description="Polar residues" evidence="1">
    <location>
        <begin position="35"/>
        <end position="47"/>
    </location>
</feature>
<evidence type="ECO:0000313" key="3">
    <source>
        <dbReference type="Proteomes" id="UP000237347"/>
    </source>
</evidence>
<reference evidence="2 3" key="1">
    <citation type="journal article" date="2018" name="Sci. Data">
        <title>The draft genome sequence of cork oak.</title>
        <authorList>
            <person name="Ramos A.M."/>
            <person name="Usie A."/>
            <person name="Barbosa P."/>
            <person name="Barros P.M."/>
            <person name="Capote T."/>
            <person name="Chaves I."/>
            <person name="Simoes F."/>
            <person name="Abreu I."/>
            <person name="Carrasquinho I."/>
            <person name="Faro C."/>
            <person name="Guimaraes J.B."/>
            <person name="Mendonca D."/>
            <person name="Nobrega F."/>
            <person name="Rodrigues L."/>
            <person name="Saibo N.J.M."/>
            <person name="Varela M.C."/>
            <person name="Egas C."/>
            <person name="Matos J."/>
            <person name="Miguel C.M."/>
            <person name="Oliveira M.M."/>
            <person name="Ricardo C.P."/>
            <person name="Goncalves S."/>
        </authorList>
    </citation>
    <scope>NUCLEOTIDE SEQUENCE [LARGE SCALE GENOMIC DNA]</scope>
    <source>
        <strain evidence="3">cv. HL8</strain>
    </source>
</reference>
<name>A0AAW0IJX0_QUESU</name>
<evidence type="ECO:0000256" key="1">
    <source>
        <dbReference type="SAM" id="MobiDB-lite"/>
    </source>
</evidence>
<feature type="compositionally biased region" description="Basic and acidic residues" evidence="1">
    <location>
        <begin position="1"/>
        <end position="11"/>
    </location>
</feature>
<accession>A0AAW0IJX0</accession>
<sequence length="68" mass="7616">MEHSELGDRTQQEPSKNAVRFSPKTQSDPVPEPSPIQSKNPVRSTPATLREPRTQSDPLNAVPPPRRF</sequence>
<proteinExistence type="predicted"/>
<protein>
    <submittedName>
        <fullName evidence="2">Uncharacterized protein</fullName>
    </submittedName>
</protein>
<comment type="caution">
    <text evidence="2">The sequence shown here is derived from an EMBL/GenBank/DDBJ whole genome shotgun (WGS) entry which is preliminary data.</text>
</comment>
<keyword evidence="3" id="KW-1185">Reference proteome</keyword>
<evidence type="ECO:0000313" key="2">
    <source>
        <dbReference type="EMBL" id="KAK7814604.1"/>
    </source>
</evidence>